<dbReference type="Proteomes" id="UP001161697">
    <property type="component" value="Unassembled WGS sequence"/>
</dbReference>
<evidence type="ECO:0008006" key="7">
    <source>
        <dbReference type="Google" id="ProtNLM"/>
    </source>
</evidence>
<dbReference type="RefSeq" id="WP_003459954.1">
    <property type="nucleotide sequence ID" value="NZ_CAJQNA010000171.1"/>
</dbReference>
<feature type="region of interest" description="Disordered" evidence="1">
    <location>
        <begin position="1"/>
        <end position="21"/>
    </location>
</feature>
<protein>
    <recommendedName>
        <fullName evidence="7">Multifunctional fatty acid oxidation complex subunit alpha</fullName>
    </recommendedName>
</protein>
<keyword evidence="5" id="KW-1185">Reference proteome</keyword>
<dbReference type="GeneID" id="300416810"/>
<accession>A0A379JXQ9</accession>
<sequence length="59" mass="6656">MSLHNTANQPQHLNNHARPTPIGGFIIDAQGREVPITEAMIQQACQLLEQSQQNRPQKR</sequence>
<dbReference type="EMBL" id="QASO01000030">
    <property type="protein sequence ID" value="PTU80171.1"/>
    <property type="molecule type" value="Genomic_DNA"/>
</dbReference>
<dbReference type="AlphaFoldDB" id="A0A061CSM0"/>
<dbReference type="EMBL" id="JAOCJE010000001">
    <property type="protein sequence ID" value="MDH1341257.1"/>
    <property type="molecule type" value="Genomic_DNA"/>
</dbReference>
<evidence type="ECO:0000313" key="2">
    <source>
        <dbReference type="EMBL" id="MDH1341257.1"/>
    </source>
</evidence>
<name>A0A061CSM0_ECTOL</name>
<dbReference type="Proteomes" id="UP000255303">
    <property type="component" value="Unassembled WGS sequence"/>
</dbReference>
<evidence type="ECO:0000313" key="4">
    <source>
        <dbReference type="EMBL" id="SUD53328.1"/>
    </source>
</evidence>
<dbReference type="EMBL" id="UGUV01000002">
    <property type="protein sequence ID" value="SUD53328.1"/>
    <property type="molecule type" value="Genomic_DNA"/>
</dbReference>
<accession>A0A2T5PR20</accession>
<accession>A0A061CSM0</accession>
<reference evidence="3 5" key="1">
    <citation type="submission" date="2018-04" db="EMBL/GenBank/DDBJ databases">
        <title>Pseudomonas sp. nov., isolated from mangrove soil.</title>
        <authorList>
            <person name="Chen C."/>
        </authorList>
    </citation>
    <scope>NUCLEOTIDE SEQUENCE [LARGE SCALE GENOMIC DNA]</scope>
    <source>
        <strain evidence="3 5">JCM 14246</strain>
    </source>
</reference>
<gene>
    <name evidence="3" type="ORF">DBO86_05065</name>
    <name evidence="2" type="ORF">N5J11_19070</name>
    <name evidence="4" type="ORF">NCTC10692_03843</name>
</gene>
<dbReference type="InterPro" id="IPR054635">
    <property type="entry name" value="PA1571-like"/>
</dbReference>
<evidence type="ECO:0000256" key="1">
    <source>
        <dbReference type="SAM" id="MobiDB-lite"/>
    </source>
</evidence>
<dbReference type="NCBIfam" id="NF045613">
    <property type="entry name" value="PA1571_fam"/>
    <property type="match status" value="1"/>
</dbReference>
<dbReference type="Proteomes" id="UP000244052">
    <property type="component" value="Unassembled WGS sequence"/>
</dbReference>
<reference evidence="4 6" key="2">
    <citation type="submission" date="2018-06" db="EMBL/GenBank/DDBJ databases">
        <authorList>
            <consortium name="Pathogen Informatics"/>
            <person name="Doyle S."/>
        </authorList>
    </citation>
    <scope>NUCLEOTIDE SEQUENCE [LARGE SCALE GENOMIC DNA]</scope>
    <source>
        <strain evidence="4 6">NCTC10692</strain>
    </source>
</reference>
<organism evidence="4 6">
    <name type="scientific">Ectopseudomonas oleovorans</name>
    <name type="common">Pseudomonas oleovorans</name>
    <dbReference type="NCBI Taxonomy" id="301"/>
    <lineage>
        <taxon>Bacteria</taxon>
        <taxon>Pseudomonadati</taxon>
        <taxon>Pseudomonadota</taxon>
        <taxon>Gammaproteobacteria</taxon>
        <taxon>Pseudomonadales</taxon>
        <taxon>Pseudomonadaceae</taxon>
        <taxon>Ectopseudomonas</taxon>
    </lineage>
</organism>
<reference evidence="2" key="3">
    <citation type="submission" date="2022-09" db="EMBL/GenBank/DDBJ databases">
        <title>Intensive care unit water sources are persistently colonized with multi-drug resistant bacteria and are the site of extensive horizontal gene transfer of antibiotic resistance genes.</title>
        <authorList>
            <person name="Diorio-Toth L."/>
        </authorList>
    </citation>
    <scope>NUCLEOTIDE SEQUENCE</scope>
    <source>
        <strain evidence="2">GD03704</strain>
    </source>
</reference>
<proteinExistence type="predicted"/>
<evidence type="ECO:0000313" key="3">
    <source>
        <dbReference type="EMBL" id="PTU80171.1"/>
    </source>
</evidence>
<evidence type="ECO:0000313" key="6">
    <source>
        <dbReference type="Proteomes" id="UP000255303"/>
    </source>
</evidence>
<feature type="compositionally biased region" description="Polar residues" evidence="1">
    <location>
        <begin position="1"/>
        <end position="14"/>
    </location>
</feature>
<evidence type="ECO:0000313" key="5">
    <source>
        <dbReference type="Proteomes" id="UP000244052"/>
    </source>
</evidence>